<feature type="transmembrane region" description="Helical" evidence="5">
    <location>
        <begin position="80"/>
        <end position="101"/>
    </location>
</feature>
<dbReference type="Gene3D" id="1.10.3720.10">
    <property type="entry name" value="MetI-like"/>
    <property type="match status" value="1"/>
</dbReference>
<proteinExistence type="predicted"/>
<dbReference type="GO" id="GO:0016020">
    <property type="term" value="C:membrane"/>
    <property type="evidence" value="ECO:0007669"/>
    <property type="project" value="UniProtKB-SubCell"/>
</dbReference>
<feature type="transmembrane region" description="Helical" evidence="5">
    <location>
        <begin position="322"/>
        <end position="342"/>
    </location>
</feature>
<dbReference type="AlphaFoldDB" id="A0A9D1FMV4"/>
<accession>A0A9D1FMV4</accession>
<comment type="caution">
    <text evidence="6">The sequence shown here is derived from an EMBL/GenBank/DDBJ whole genome shotgun (WGS) entry which is preliminary data.</text>
</comment>
<dbReference type="InterPro" id="IPR035906">
    <property type="entry name" value="MetI-like_sf"/>
</dbReference>
<reference evidence="6" key="1">
    <citation type="submission" date="2020-10" db="EMBL/GenBank/DDBJ databases">
        <authorList>
            <person name="Gilroy R."/>
        </authorList>
    </citation>
    <scope>NUCLEOTIDE SEQUENCE</scope>
    <source>
        <strain evidence="6">CHK199-13235</strain>
    </source>
</reference>
<evidence type="ECO:0000256" key="2">
    <source>
        <dbReference type="ARBA" id="ARBA00022692"/>
    </source>
</evidence>
<feature type="transmembrane region" description="Helical" evidence="5">
    <location>
        <begin position="284"/>
        <end position="302"/>
    </location>
</feature>
<keyword evidence="4 5" id="KW-0472">Membrane</keyword>
<gene>
    <name evidence="6" type="ORF">IAB51_08100</name>
</gene>
<dbReference type="SUPFAM" id="SSF161098">
    <property type="entry name" value="MetI-like"/>
    <property type="match status" value="1"/>
</dbReference>
<feature type="transmembrane region" description="Helical" evidence="5">
    <location>
        <begin position="482"/>
        <end position="505"/>
    </location>
</feature>
<protein>
    <submittedName>
        <fullName evidence="6">Uncharacterized protein</fullName>
    </submittedName>
</protein>
<sequence length="512" mass="55103">MQKSSVSRNRDSLILSIAALAIVAVLGGIFLGIPAFQAVILSWKDYRPIQGLLGSPWVGPANYQQLFSSPFFPQVVGNSLILGILGNLLPVLAGGALGFALSRKAAGRKSAAFLACWLLPLFLPEILYAFLAIFGLGVECLTVPGQARLVYLAVSGFRVFCFTVFLSGICGILGKRRGNSAAKASLLGTGAVFALALARALSSSPMLSLFQNPSNYETMDTLDTYIYRIGLMNGEYSFSAATWFTKWLMQLPFLVIGAVLLAVLMKRHRTQLPASSEKSGMAPALAGGVIAVGITLALWIGLLTIRSGSLPADMWMRPLRNSVLGTALAGALFGVIMALFLLSCRQMPTVSMLLGLLLGSFCGNTVATYLFYKQLTLVNTFLGPALWGCWNGVMLFVPLAVAASMLNGQKAPLSRWIRQMLPFFLLFLGLFLTGVWGGWWEEMVLTSDSQRQVLPLLLREWMNSGMAVQYAESGRNLGVANVLLLSSLVPLLIGAASIVLFGFLFPKEETAS</sequence>
<evidence type="ECO:0000313" key="7">
    <source>
        <dbReference type="Proteomes" id="UP000824002"/>
    </source>
</evidence>
<evidence type="ECO:0000256" key="4">
    <source>
        <dbReference type="ARBA" id="ARBA00023136"/>
    </source>
</evidence>
<feature type="transmembrane region" description="Helical" evidence="5">
    <location>
        <begin position="184"/>
        <end position="202"/>
    </location>
</feature>
<evidence type="ECO:0000256" key="5">
    <source>
        <dbReference type="SAM" id="Phobius"/>
    </source>
</evidence>
<evidence type="ECO:0000256" key="3">
    <source>
        <dbReference type="ARBA" id="ARBA00022989"/>
    </source>
</evidence>
<keyword evidence="3 5" id="KW-1133">Transmembrane helix</keyword>
<evidence type="ECO:0000256" key="1">
    <source>
        <dbReference type="ARBA" id="ARBA00004141"/>
    </source>
</evidence>
<dbReference type="EMBL" id="DVJP01000052">
    <property type="protein sequence ID" value="HIS76756.1"/>
    <property type="molecule type" value="Genomic_DNA"/>
</dbReference>
<organism evidence="6 7">
    <name type="scientific">Candidatus Merdivicinus excrementipullorum</name>
    <dbReference type="NCBI Taxonomy" id="2840867"/>
    <lineage>
        <taxon>Bacteria</taxon>
        <taxon>Bacillati</taxon>
        <taxon>Bacillota</taxon>
        <taxon>Clostridia</taxon>
        <taxon>Eubacteriales</taxon>
        <taxon>Oscillospiraceae</taxon>
        <taxon>Oscillospiraceae incertae sedis</taxon>
        <taxon>Candidatus Merdivicinus</taxon>
    </lineage>
</organism>
<feature type="transmembrane region" description="Helical" evidence="5">
    <location>
        <begin position="247"/>
        <end position="264"/>
    </location>
</feature>
<feature type="transmembrane region" description="Helical" evidence="5">
    <location>
        <begin position="12"/>
        <end position="36"/>
    </location>
</feature>
<feature type="transmembrane region" description="Helical" evidence="5">
    <location>
        <begin position="113"/>
        <end position="137"/>
    </location>
</feature>
<feature type="transmembrane region" description="Helical" evidence="5">
    <location>
        <begin position="354"/>
        <end position="372"/>
    </location>
</feature>
<name>A0A9D1FMV4_9FIRM</name>
<feature type="transmembrane region" description="Helical" evidence="5">
    <location>
        <begin position="420"/>
        <end position="439"/>
    </location>
</feature>
<reference evidence="6" key="2">
    <citation type="journal article" date="2021" name="PeerJ">
        <title>Extensive microbial diversity within the chicken gut microbiome revealed by metagenomics and culture.</title>
        <authorList>
            <person name="Gilroy R."/>
            <person name="Ravi A."/>
            <person name="Getino M."/>
            <person name="Pursley I."/>
            <person name="Horton D.L."/>
            <person name="Alikhan N.F."/>
            <person name="Baker D."/>
            <person name="Gharbi K."/>
            <person name="Hall N."/>
            <person name="Watson M."/>
            <person name="Adriaenssens E.M."/>
            <person name="Foster-Nyarko E."/>
            <person name="Jarju S."/>
            <person name="Secka A."/>
            <person name="Antonio M."/>
            <person name="Oren A."/>
            <person name="Chaudhuri R.R."/>
            <person name="La Ragione R."/>
            <person name="Hildebrand F."/>
            <person name="Pallen M.J."/>
        </authorList>
    </citation>
    <scope>NUCLEOTIDE SEQUENCE</scope>
    <source>
        <strain evidence="6">CHK199-13235</strain>
    </source>
</reference>
<dbReference type="Proteomes" id="UP000824002">
    <property type="component" value="Unassembled WGS sequence"/>
</dbReference>
<evidence type="ECO:0000313" key="6">
    <source>
        <dbReference type="EMBL" id="HIS76756.1"/>
    </source>
</evidence>
<comment type="subcellular location">
    <subcellularLocation>
        <location evidence="1">Membrane</location>
        <topology evidence="1">Multi-pass membrane protein</topology>
    </subcellularLocation>
</comment>
<feature type="transmembrane region" description="Helical" evidence="5">
    <location>
        <begin position="149"/>
        <end position="172"/>
    </location>
</feature>
<keyword evidence="2 5" id="KW-0812">Transmembrane</keyword>
<feature type="transmembrane region" description="Helical" evidence="5">
    <location>
        <begin position="384"/>
        <end position="408"/>
    </location>
</feature>